<dbReference type="Proteomes" id="UP000798951">
    <property type="component" value="Unassembled WGS sequence"/>
</dbReference>
<proteinExistence type="predicted"/>
<organism evidence="2 3">
    <name type="scientific">Nocardia caishijiensis</name>
    <dbReference type="NCBI Taxonomy" id="184756"/>
    <lineage>
        <taxon>Bacteria</taxon>
        <taxon>Bacillati</taxon>
        <taxon>Actinomycetota</taxon>
        <taxon>Actinomycetes</taxon>
        <taxon>Mycobacteriales</taxon>
        <taxon>Nocardiaceae</taxon>
        <taxon>Nocardia</taxon>
    </lineage>
</organism>
<evidence type="ECO:0000313" key="3">
    <source>
        <dbReference type="Proteomes" id="UP000798951"/>
    </source>
</evidence>
<comment type="caution">
    <text evidence="2">The sequence shown here is derived from an EMBL/GenBank/DDBJ whole genome shotgun (WGS) entry which is preliminary data.</text>
</comment>
<feature type="compositionally biased region" description="Basic residues" evidence="1">
    <location>
        <begin position="1"/>
        <end position="12"/>
    </location>
</feature>
<feature type="compositionally biased region" description="Basic residues" evidence="1">
    <location>
        <begin position="346"/>
        <end position="357"/>
    </location>
</feature>
<feature type="region of interest" description="Disordered" evidence="1">
    <location>
        <begin position="331"/>
        <end position="371"/>
    </location>
</feature>
<feature type="region of interest" description="Disordered" evidence="1">
    <location>
        <begin position="140"/>
        <end position="208"/>
    </location>
</feature>
<keyword evidence="3" id="KW-1185">Reference proteome</keyword>
<feature type="region of interest" description="Disordered" evidence="1">
    <location>
        <begin position="247"/>
        <end position="268"/>
    </location>
</feature>
<evidence type="ECO:0000313" key="2">
    <source>
        <dbReference type="EMBL" id="KAF0847842.1"/>
    </source>
</evidence>
<feature type="region of interest" description="Disordered" evidence="1">
    <location>
        <begin position="1"/>
        <end position="28"/>
    </location>
</feature>
<evidence type="ECO:0000256" key="1">
    <source>
        <dbReference type="SAM" id="MobiDB-lite"/>
    </source>
</evidence>
<feature type="compositionally biased region" description="Basic and acidic residues" evidence="1">
    <location>
        <begin position="252"/>
        <end position="268"/>
    </location>
</feature>
<protein>
    <submittedName>
        <fullName evidence="2">Uncharacterized protein</fullName>
    </submittedName>
</protein>
<feature type="compositionally biased region" description="Basic and acidic residues" evidence="1">
    <location>
        <begin position="189"/>
        <end position="208"/>
    </location>
</feature>
<sequence length="371" mass="42083">MRAWRGHTLRQQHARELTQGRGQFSRRTTPAACAQADLELGLRTARLSRPAPLLSRCRRSEVVHRNTDLNRDRNQQPLRNLPGSQNRRFTAGTRSLHRHAAFGRTSRTATYHRTPPIEASRGPGADSGTRPTRSMISDVASYRPTHPTGPRFVGADTSRRCADNRSPGGVVPAVGTDLPTDGAATTWPWRDRHHDHPGIGGHGRDSFARRWRRDRHRSGDRRPRRRKNHLPMARWLREYRPRAHRARVPGGRCRDPHRAEEGEGDDQDARRCVHGINCRARDPGAGQRFPECGQRRHMWISRISAPKFPVDERGDFGLGPAPRRLNKRFVLSSNTCARHGPTSRATRARPSGRRSQRGRSERACQREFSSG</sequence>
<dbReference type="EMBL" id="VMSD01000003">
    <property type="protein sequence ID" value="KAF0847842.1"/>
    <property type="molecule type" value="Genomic_DNA"/>
</dbReference>
<reference evidence="2 3" key="1">
    <citation type="submission" date="2019-07" db="EMBL/GenBank/DDBJ databases">
        <title>Genomic Encyclopedia of Type Strains, Phase IV (KMG-IV): sequencing the most valuable type-strain genomes for metagenomic binning, comparative biology and taxonomic classification.</title>
        <authorList>
            <person name="Goeker M."/>
        </authorList>
    </citation>
    <scope>NUCLEOTIDE SEQUENCE [LARGE SCALE GENOMIC DNA]</scope>
    <source>
        <strain evidence="2 3">DSM 44831</strain>
    </source>
</reference>
<accession>A0ABQ6YPV9</accession>
<name>A0ABQ6YPV9_9NOCA</name>
<gene>
    <name evidence="2" type="ORF">FNL39_103744</name>
</gene>